<evidence type="ECO:0000313" key="3">
    <source>
        <dbReference type="EMBL" id="KAF5654933.1"/>
    </source>
</evidence>
<proteinExistence type="predicted"/>
<protein>
    <submittedName>
        <fullName evidence="3">Vacuolar sorting VPS1</fullName>
    </submittedName>
</protein>
<keyword evidence="1" id="KW-0175">Coiled coil</keyword>
<gene>
    <name evidence="3" type="ORF">FHETE_11252</name>
</gene>
<reference evidence="3 4" key="1">
    <citation type="submission" date="2020-05" db="EMBL/GenBank/DDBJ databases">
        <title>Identification and distribution of gene clusters putatively required for synthesis of sphingolipid metabolism inhibitors in phylogenetically diverse species of the filamentous fungus Fusarium.</title>
        <authorList>
            <person name="Kim H.-S."/>
            <person name="Busman M."/>
            <person name="Brown D.W."/>
            <person name="Divon H."/>
            <person name="Uhlig S."/>
            <person name="Proctor R.H."/>
        </authorList>
    </citation>
    <scope>NUCLEOTIDE SEQUENCE [LARGE SCALE GENOMIC DNA]</scope>
    <source>
        <strain evidence="3 4">NRRL 20693</strain>
    </source>
</reference>
<dbReference type="Proteomes" id="UP000567885">
    <property type="component" value="Unassembled WGS sequence"/>
</dbReference>
<keyword evidence="4" id="KW-1185">Reference proteome</keyword>
<dbReference type="PROSITE" id="PS51388">
    <property type="entry name" value="GED"/>
    <property type="match status" value="1"/>
</dbReference>
<dbReference type="InterPro" id="IPR020850">
    <property type="entry name" value="GED_dom"/>
</dbReference>
<dbReference type="AlphaFoldDB" id="A0A8H5WE39"/>
<dbReference type="OrthoDB" id="415706at2759"/>
<evidence type="ECO:0000259" key="2">
    <source>
        <dbReference type="PROSITE" id="PS51388"/>
    </source>
</evidence>
<feature type="coiled-coil region" evidence="1">
    <location>
        <begin position="78"/>
        <end position="108"/>
    </location>
</feature>
<comment type="caution">
    <text evidence="3">The sequence shown here is derived from an EMBL/GenBank/DDBJ whole genome shotgun (WGS) entry which is preliminary data.</text>
</comment>
<evidence type="ECO:0000313" key="4">
    <source>
        <dbReference type="Proteomes" id="UP000567885"/>
    </source>
</evidence>
<evidence type="ECO:0000256" key="1">
    <source>
        <dbReference type="SAM" id="Coils"/>
    </source>
</evidence>
<accession>A0A8H5WE39</accession>
<feature type="domain" description="GED" evidence="2">
    <location>
        <begin position="10"/>
        <end position="103"/>
    </location>
</feature>
<name>A0A8H5WE39_FUSHE</name>
<organism evidence="3 4">
    <name type="scientific">Fusarium heterosporum</name>
    <dbReference type="NCBI Taxonomy" id="42747"/>
    <lineage>
        <taxon>Eukaryota</taxon>
        <taxon>Fungi</taxon>
        <taxon>Dikarya</taxon>
        <taxon>Ascomycota</taxon>
        <taxon>Pezizomycotina</taxon>
        <taxon>Sordariomycetes</taxon>
        <taxon>Hypocreomycetidae</taxon>
        <taxon>Hypocreales</taxon>
        <taxon>Nectriaceae</taxon>
        <taxon>Fusarium</taxon>
        <taxon>Fusarium heterosporum species complex</taxon>
    </lineage>
</organism>
<dbReference type="EMBL" id="JAAGWQ010000465">
    <property type="protein sequence ID" value="KAF5654933.1"/>
    <property type="molecule type" value="Genomic_DNA"/>
</dbReference>
<sequence length="108" mass="12522">MDLSNETRMMWDIHDIIKVYYEITLESFIRHVTQTIAEGFVMDKDGPLSKLNSDYVFGLSEREVGEIAREDKDVGVQRDQLNRDLAKLEEAQQIAKDARDKVEFTKAI</sequence>